<dbReference type="Proteomes" id="UP000248039">
    <property type="component" value="Unassembled WGS sequence"/>
</dbReference>
<dbReference type="EMBL" id="PYBW01000007">
    <property type="protein sequence ID" value="PYC88077.1"/>
    <property type="molecule type" value="Genomic_DNA"/>
</dbReference>
<proteinExistence type="predicted"/>
<gene>
    <name evidence="1" type="ORF">C7C46_01620</name>
</gene>
<protein>
    <submittedName>
        <fullName evidence="1">Uncharacterized protein</fullName>
    </submittedName>
</protein>
<dbReference type="AlphaFoldDB" id="A0A2V4NP01"/>
<reference evidence="1 2" key="1">
    <citation type="submission" date="2018-03" db="EMBL/GenBank/DDBJ databases">
        <title>Bioinformatic expansion and discovery of thiopeptide antibiotics.</title>
        <authorList>
            <person name="Schwalen C.J."/>
            <person name="Hudson G.A."/>
            <person name="Mitchell D.A."/>
        </authorList>
    </citation>
    <scope>NUCLEOTIDE SEQUENCE [LARGE SCALE GENOMIC DNA]</scope>
    <source>
        <strain evidence="1 2">ATCC 21389</strain>
    </source>
</reference>
<sequence>MDSIRAARIAAVIDMARPAWEAHRDHRALQEFLQGTGCNGIDAVLVTKGLLGCSLVDAQVAFLTAPCRAAELAFHEEAMDALLGTTGEVVPPFNG</sequence>
<accession>A0A2V4NP01</accession>
<dbReference type="OrthoDB" id="4238821at2"/>
<name>A0A2V4NP01_9ACTN</name>
<comment type="caution">
    <text evidence="1">The sequence shown here is derived from an EMBL/GenBank/DDBJ whole genome shotgun (WGS) entry which is preliminary data.</text>
</comment>
<evidence type="ECO:0000313" key="2">
    <source>
        <dbReference type="Proteomes" id="UP000248039"/>
    </source>
</evidence>
<dbReference type="RefSeq" id="WP_110664803.1">
    <property type="nucleotide sequence ID" value="NZ_PYBW01000007.1"/>
</dbReference>
<keyword evidence="2" id="KW-1185">Reference proteome</keyword>
<organism evidence="1 2">
    <name type="scientific">Streptomyces tateyamensis</name>
    <dbReference type="NCBI Taxonomy" id="565073"/>
    <lineage>
        <taxon>Bacteria</taxon>
        <taxon>Bacillati</taxon>
        <taxon>Actinomycetota</taxon>
        <taxon>Actinomycetes</taxon>
        <taxon>Kitasatosporales</taxon>
        <taxon>Streptomycetaceae</taxon>
        <taxon>Streptomyces</taxon>
    </lineage>
</organism>
<evidence type="ECO:0000313" key="1">
    <source>
        <dbReference type="EMBL" id="PYC88077.1"/>
    </source>
</evidence>